<evidence type="ECO:0000313" key="4">
    <source>
        <dbReference type="EMBL" id="QDU89907.1"/>
    </source>
</evidence>
<dbReference type="InterPro" id="IPR011006">
    <property type="entry name" value="CheY-like_superfamily"/>
</dbReference>
<evidence type="ECO:0000313" key="5">
    <source>
        <dbReference type="Proteomes" id="UP000317429"/>
    </source>
</evidence>
<feature type="domain" description="Response regulatory" evidence="3">
    <location>
        <begin position="27"/>
        <end position="143"/>
    </location>
</feature>
<dbReference type="SMART" id="SM00448">
    <property type="entry name" value="REC"/>
    <property type="match status" value="1"/>
</dbReference>
<organism evidence="4 5">
    <name type="scientific">Pirellulimonas nuda</name>
    <dbReference type="NCBI Taxonomy" id="2528009"/>
    <lineage>
        <taxon>Bacteria</taxon>
        <taxon>Pseudomonadati</taxon>
        <taxon>Planctomycetota</taxon>
        <taxon>Planctomycetia</taxon>
        <taxon>Pirellulales</taxon>
        <taxon>Lacipirellulaceae</taxon>
        <taxon>Pirellulimonas</taxon>
    </lineage>
</organism>
<keyword evidence="5" id="KW-1185">Reference proteome</keyword>
<evidence type="ECO:0000259" key="3">
    <source>
        <dbReference type="PROSITE" id="PS50110"/>
    </source>
</evidence>
<dbReference type="Gene3D" id="3.40.50.2300">
    <property type="match status" value="1"/>
</dbReference>
<reference evidence="4 5" key="1">
    <citation type="submission" date="2019-02" db="EMBL/GenBank/DDBJ databases">
        <title>Deep-cultivation of Planctomycetes and their phenomic and genomic characterization uncovers novel biology.</title>
        <authorList>
            <person name="Wiegand S."/>
            <person name="Jogler M."/>
            <person name="Boedeker C."/>
            <person name="Pinto D."/>
            <person name="Vollmers J."/>
            <person name="Rivas-Marin E."/>
            <person name="Kohn T."/>
            <person name="Peeters S.H."/>
            <person name="Heuer A."/>
            <person name="Rast P."/>
            <person name="Oberbeckmann S."/>
            <person name="Bunk B."/>
            <person name="Jeske O."/>
            <person name="Meyerdierks A."/>
            <person name="Storesund J.E."/>
            <person name="Kallscheuer N."/>
            <person name="Luecker S."/>
            <person name="Lage O.M."/>
            <person name="Pohl T."/>
            <person name="Merkel B.J."/>
            <person name="Hornburger P."/>
            <person name="Mueller R.-W."/>
            <person name="Bruemmer F."/>
            <person name="Labrenz M."/>
            <person name="Spormann A.M."/>
            <person name="Op den Camp H."/>
            <person name="Overmann J."/>
            <person name="Amann R."/>
            <person name="Jetten M.S.M."/>
            <person name="Mascher T."/>
            <person name="Medema M.H."/>
            <person name="Devos D.P."/>
            <person name="Kaster A.-K."/>
            <person name="Ovreas L."/>
            <person name="Rohde M."/>
            <person name="Galperin M.Y."/>
            <person name="Jogler C."/>
        </authorList>
    </citation>
    <scope>NUCLEOTIDE SEQUENCE [LARGE SCALE GENOMIC DNA]</scope>
    <source>
        <strain evidence="4 5">Pla175</strain>
    </source>
</reference>
<evidence type="ECO:0000256" key="1">
    <source>
        <dbReference type="ARBA" id="ARBA00022553"/>
    </source>
</evidence>
<name>A0A518DEL2_9BACT</name>
<keyword evidence="1" id="KW-0597">Phosphoprotein</keyword>
<comment type="caution">
    <text evidence="2">Lacks conserved residue(s) required for the propagation of feature annotation.</text>
</comment>
<sequence length="145" mass="15840">MFLRALLCRPAVPLTPMTVAMVAAVKQVLLIEEEPTLREITAFRLELLGYQVTALESADGIVERVSNDRPNAVIVGHFLQGISGLDVLDRLSTDVRTAGAPVMFLSPNSDLEDVQKAFTAGADEYLVTPFDPMVLEKKINRLTTA</sequence>
<dbReference type="InterPro" id="IPR001789">
    <property type="entry name" value="Sig_transdc_resp-reg_receiver"/>
</dbReference>
<evidence type="ECO:0000256" key="2">
    <source>
        <dbReference type="PROSITE-ProRule" id="PRU00169"/>
    </source>
</evidence>
<dbReference type="Proteomes" id="UP000317429">
    <property type="component" value="Chromosome"/>
</dbReference>
<dbReference type="PANTHER" id="PTHR44591">
    <property type="entry name" value="STRESS RESPONSE REGULATOR PROTEIN 1"/>
    <property type="match status" value="1"/>
</dbReference>
<dbReference type="PANTHER" id="PTHR44591:SF23">
    <property type="entry name" value="CHEY SUBFAMILY"/>
    <property type="match status" value="1"/>
</dbReference>
<dbReference type="Pfam" id="PF00072">
    <property type="entry name" value="Response_reg"/>
    <property type="match status" value="1"/>
</dbReference>
<dbReference type="KEGG" id="pnd:Pla175_33040"/>
<proteinExistence type="predicted"/>
<dbReference type="EMBL" id="CP036291">
    <property type="protein sequence ID" value="QDU89907.1"/>
    <property type="molecule type" value="Genomic_DNA"/>
</dbReference>
<accession>A0A518DEL2</accession>
<dbReference type="PROSITE" id="PS50110">
    <property type="entry name" value="RESPONSE_REGULATORY"/>
    <property type="match status" value="1"/>
</dbReference>
<gene>
    <name evidence="4" type="primary">phoB_2</name>
    <name evidence="4" type="ORF">Pla175_33040</name>
</gene>
<protein>
    <submittedName>
        <fullName evidence="4">Phosphate regulon transcriptional regulatory protein PhoB</fullName>
    </submittedName>
</protein>
<dbReference type="InterPro" id="IPR050595">
    <property type="entry name" value="Bact_response_regulator"/>
</dbReference>
<dbReference type="GO" id="GO:0000160">
    <property type="term" value="P:phosphorelay signal transduction system"/>
    <property type="evidence" value="ECO:0007669"/>
    <property type="project" value="InterPro"/>
</dbReference>
<dbReference type="SUPFAM" id="SSF52172">
    <property type="entry name" value="CheY-like"/>
    <property type="match status" value="1"/>
</dbReference>
<dbReference type="OrthoDB" id="9813953at2"/>
<dbReference type="AlphaFoldDB" id="A0A518DEL2"/>